<evidence type="ECO:0000256" key="1">
    <source>
        <dbReference type="ARBA" id="ARBA00022908"/>
    </source>
</evidence>
<dbReference type="SUPFAM" id="SSF56349">
    <property type="entry name" value="DNA breaking-rejoining enzymes"/>
    <property type="match status" value="1"/>
</dbReference>
<proteinExistence type="predicted"/>
<name>A0AAW8DUX3_9BURK</name>
<evidence type="ECO:0000313" key="5">
    <source>
        <dbReference type="EMBL" id="MDP9923268.1"/>
    </source>
</evidence>
<dbReference type="EMBL" id="JAUSRR010000003">
    <property type="protein sequence ID" value="MDP9923268.1"/>
    <property type="molecule type" value="Genomic_DNA"/>
</dbReference>
<evidence type="ECO:0000313" key="6">
    <source>
        <dbReference type="Proteomes" id="UP001244295"/>
    </source>
</evidence>
<sequence>MAPRAPDPLSLRRLHPGHFAFMRAVVQGMDERASWERYLRVAGEPVDLRTIRRTVAWIRDAFAAAAHREQRPGTARLILINPEAASAAPPASAEVGQTHAPTLEEFALSRGLEDFSEDEQLEAYKEAYPPRAAAAPATAVAARRAQSRRARLIARQLEALRWLEQRVAQAPRAIDPVEAWLAPAMARRLRPAGIVTLADLVARINARGARWWRGIAGIGQGKAARIQDWLRVHQQAIGICQGEHAWRPRRQLGDADLASVVSRGSALLPYEKFDVPPGLEGRGRAGHTDREALDAWIGTPGARGRAPATVRGYRKEAERLLLWAVLERRKPMSQMDRDDARAYLEFLAAPPAHWCGPRHHQRWSPLWRPLEAGLGAGALAQARAVARVLFTHWVAVGHVATNPFDGVATPEEAARSAPAARPPIHTQHWDAIEAALARRAEGPRRQRLHRAMAWLRHGALRPTQLLRAVCGDLSTVPVPGHGRDQTWQLLVRFRGRPAQARPLAPSLIDLLPPQPAAPETPLLSAGVHGREEGAVWRTPSGLYKAVKAVLIEAATLVHPSHAGALRAASPSRLIARTANG</sequence>
<dbReference type="AlphaFoldDB" id="A0AAW8DUX3"/>
<dbReference type="GO" id="GO:0015074">
    <property type="term" value="P:DNA integration"/>
    <property type="evidence" value="ECO:0007669"/>
    <property type="project" value="UniProtKB-KW"/>
</dbReference>
<dbReference type="InterPro" id="IPR044068">
    <property type="entry name" value="CB"/>
</dbReference>
<reference evidence="5" key="1">
    <citation type="submission" date="2023-07" db="EMBL/GenBank/DDBJ databases">
        <title>Sorghum-associated microbial communities from plants grown in Nebraska, USA.</title>
        <authorList>
            <person name="Schachtman D."/>
        </authorList>
    </citation>
    <scope>NUCLEOTIDE SEQUENCE</scope>
    <source>
        <strain evidence="5">DS2795</strain>
    </source>
</reference>
<protein>
    <submittedName>
        <fullName evidence="5">Site-specific recombinase XerC</fullName>
    </submittedName>
</protein>
<dbReference type="Proteomes" id="UP001244295">
    <property type="component" value="Unassembled WGS sequence"/>
</dbReference>
<dbReference type="InterPro" id="IPR011010">
    <property type="entry name" value="DNA_brk_join_enz"/>
</dbReference>
<dbReference type="InterPro" id="IPR022169">
    <property type="entry name" value="DUF3701"/>
</dbReference>
<keyword evidence="2 3" id="KW-0238">DNA-binding</keyword>
<accession>A0AAW8DUX3</accession>
<dbReference type="RefSeq" id="WP_307636788.1">
    <property type="nucleotide sequence ID" value="NZ_JAUSRR010000003.1"/>
</dbReference>
<dbReference type="InterPro" id="IPR010998">
    <property type="entry name" value="Integrase_recombinase_N"/>
</dbReference>
<dbReference type="Pfam" id="PF12482">
    <property type="entry name" value="DUF3701"/>
    <property type="match status" value="1"/>
</dbReference>
<dbReference type="Gene3D" id="1.10.150.130">
    <property type="match status" value="1"/>
</dbReference>
<dbReference type="GO" id="GO:0003677">
    <property type="term" value="F:DNA binding"/>
    <property type="evidence" value="ECO:0007669"/>
    <property type="project" value="UniProtKB-UniRule"/>
</dbReference>
<gene>
    <name evidence="5" type="ORF">J2W25_002289</name>
</gene>
<keyword evidence="1" id="KW-0229">DNA integration</keyword>
<evidence type="ECO:0000259" key="4">
    <source>
        <dbReference type="PROSITE" id="PS51900"/>
    </source>
</evidence>
<evidence type="ECO:0000256" key="3">
    <source>
        <dbReference type="PROSITE-ProRule" id="PRU01248"/>
    </source>
</evidence>
<feature type="domain" description="Core-binding (CB)" evidence="4">
    <location>
        <begin position="287"/>
        <end position="394"/>
    </location>
</feature>
<organism evidence="5 6">
    <name type="scientific">Variovorax boronicumulans</name>
    <dbReference type="NCBI Taxonomy" id="436515"/>
    <lineage>
        <taxon>Bacteria</taxon>
        <taxon>Pseudomonadati</taxon>
        <taxon>Pseudomonadota</taxon>
        <taxon>Betaproteobacteria</taxon>
        <taxon>Burkholderiales</taxon>
        <taxon>Comamonadaceae</taxon>
        <taxon>Variovorax</taxon>
    </lineage>
</organism>
<comment type="caution">
    <text evidence="5">The sequence shown here is derived from an EMBL/GenBank/DDBJ whole genome shotgun (WGS) entry which is preliminary data.</text>
</comment>
<evidence type="ECO:0000256" key="2">
    <source>
        <dbReference type="ARBA" id="ARBA00023125"/>
    </source>
</evidence>
<dbReference type="PROSITE" id="PS51900">
    <property type="entry name" value="CB"/>
    <property type="match status" value="1"/>
</dbReference>